<dbReference type="InterPro" id="IPR000719">
    <property type="entry name" value="Prot_kinase_dom"/>
</dbReference>
<sequence>MGVVYRAWDDELDRPVAIKVITERALYTEGGRQRFRQEMRILARVHHHAIVSVHRAGQLENGLAFFQMDYIEGGNLAQLIANRSVNNDRLTASEAIHLLSPIAEALDYLHSAEKPIIHRDVKPGNILIPFEQGWGPASVLTDFGISLTEDETRMTSAGTIIGTDQYMAPELFAHGTFSEAPPVSSSSGADRYAFALVVLELLTLRPLRSVMSDEAWRFHRVFPGVSSNEIAPADAPAAAAISSVFTRALSNEPSDRHPTATAFLEDLARASAATAPSTFIPADELQKMEPPRPALPPVRPAGAQMAVPFAAPPKRRKWVRPLIAAGTVAGVALAAAVAYPTVIRPAWPAEAKNMASEFPQVLPDRQRGTGWNNTKCQTAQLQPSERARILCTGNNTTLAAVDYGSGDWRNRVVGDTANATHMSNGTCAVDVMDVPGNALHTIAVLPEDALSRYAFLISGPQINKDQLTLPVC</sequence>
<protein>
    <recommendedName>
        <fullName evidence="1">non-specific serine/threonine protein kinase</fullName>
        <ecNumber evidence="1">2.7.11.1</ecNumber>
    </recommendedName>
</protein>
<dbReference type="PANTHER" id="PTHR43289:SF6">
    <property type="entry name" value="SERINE_THREONINE-PROTEIN KINASE NEKL-3"/>
    <property type="match status" value="1"/>
</dbReference>
<proteinExistence type="predicted"/>
<dbReference type="GO" id="GO:0005524">
    <property type="term" value="F:ATP binding"/>
    <property type="evidence" value="ECO:0007669"/>
    <property type="project" value="UniProtKB-KW"/>
</dbReference>
<gene>
    <name evidence="8" type="ORF">CWC39_07100</name>
</gene>
<dbReference type="PANTHER" id="PTHR43289">
    <property type="entry name" value="MITOGEN-ACTIVATED PROTEIN KINASE KINASE KINASE 20-RELATED"/>
    <property type="match status" value="1"/>
</dbReference>
<dbReference type="Proteomes" id="UP000251047">
    <property type="component" value="Unassembled WGS sequence"/>
</dbReference>
<evidence type="ECO:0000259" key="7">
    <source>
        <dbReference type="PROSITE" id="PS50011"/>
    </source>
</evidence>
<feature type="domain" description="Protein kinase" evidence="7">
    <location>
        <begin position="1"/>
        <end position="280"/>
    </location>
</feature>
<name>A0A364VAR2_9CORY</name>
<dbReference type="SUPFAM" id="SSF56112">
    <property type="entry name" value="Protein kinase-like (PK-like)"/>
    <property type="match status" value="1"/>
</dbReference>
<evidence type="ECO:0000256" key="1">
    <source>
        <dbReference type="ARBA" id="ARBA00012513"/>
    </source>
</evidence>
<dbReference type="CDD" id="cd14014">
    <property type="entry name" value="STKc_PknB_like"/>
    <property type="match status" value="1"/>
</dbReference>
<dbReference type="EC" id="2.7.11.1" evidence="1"/>
<evidence type="ECO:0000313" key="8">
    <source>
        <dbReference type="EMBL" id="RAV33717.1"/>
    </source>
</evidence>
<accession>A0A364VAR2</accession>
<keyword evidence="6" id="KW-0067">ATP-binding</keyword>
<dbReference type="PROSITE" id="PS00108">
    <property type="entry name" value="PROTEIN_KINASE_ST"/>
    <property type="match status" value="1"/>
</dbReference>
<organism evidence="8 9">
    <name type="scientific">Corynebacterium heidelbergense</name>
    <dbReference type="NCBI Taxonomy" id="2055947"/>
    <lineage>
        <taxon>Bacteria</taxon>
        <taxon>Bacillati</taxon>
        <taxon>Actinomycetota</taxon>
        <taxon>Actinomycetes</taxon>
        <taxon>Mycobacteriales</taxon>
        <taxon>Corynebacteriaceae</taxon>
        <taxon>Corynebacterium</taxon>
    </lineage>
</organism>
<dbReference type="GO" id="GO:0004674">
    <property type="term" value="F:protein serine/threonine kinase activity"/>
    <property type="evidence" value="ECO:0007669"/>
    <property type="project" value="UniProtKB-KW"/>
</dbReference>
<evidence type="ECO:0000256" key="4">
    <source>
        <dbReference type="ARBA" id="ARBA00022741"/>
    </source>
</evidence>
<comment type="caution">
    <text evidence="8">The sequence shown here is derived from an EMBL/GenBank/DDBJ whole genome shotgun (WGS) entry which is preliminary data.</text>
</comment>
<dbReference type="InterPro" id="IPR008271">
    <property type="entry name" value="Ser/Thr_kinase_AS"/>
</dbReference>
<keyword evidence="5 8" id="KW-0418">Kinase</keyword>
<evidence type="ECO:0000256" key="2">
    <source>
        <dbReference type="ARBA" id="ARBA00022527"/>
    </source>
</evidence>
<keyword evidence="2 8" id="KW-0723">Serine/threonine-protein kinase</keyword>
<dbReference type="AlphaFoldDB" id="A0A364VAR2"/>
<dbReference type="EMBL" id="PHQP01000051">
    <property type="protein sequence ID" value="RAV33717.1"/>
    <property type="molecule type" value="Genomic_DNA"/>
</dbReference>
<keyword evidence="4" id="KW-0547">Nucleotide-binding</keyword>
<dbReference type="PROSITE" id="PS50011">
    <property type="entry name" value="PROTEIN_KINASE_DOM"/>
    <property type="match status" value="1"/>
</dbReference>
<dbReference type="Pfam" id="PF00069">
    <property type="entry name" value="Pkinase"/>
    <property type="match status" value="1"/>
</dbReference>
<evidence type="ECO:0000256" key="6">
    <source>
        <dbReference type="ARBA" id="ARBA00022840"/>
    </source>
</evidence>
<evidence type="ECO:0000256" key="5">
    <source>
        <dbReference type="ARBA" id="ARBA00022777"/>
    </source>
</evidence>
<dbReference type="InterPro" id="IPR011009">
    <property type="entry name" value="Kinase-like_dom_sf"/>
</dbReference>
<dbReference type="Gene3D" id="3.30.200.20">
    <property type="entry name" value="Phosphorylase Kinase, domain 1"/>
    <property type="match status" value="1"/>
</dbReference>
<keyword evidence="3" id="KW-0808">Transferase</keyword>
<reference evidence="8 9" key="1">
    <citation type="journal article" date="2018" name="Syst. Appl. Microbiol.">
        <title>Corynebacterium heidelbergense sp. nov., isolated from the preen glands of Egyptian geese (Alopochen aegyptiacus).</title>
        <authorList>
            <person name="Braun M.S."/>
            <person name="Wang E."/>
            <person name="Zimmermann S."/>
            <person name="Wink M."/>
        </authorList>
    </citation>
    <scope>NUCLEOTIDE SEQUENCE [LARGE SCALE GENOMIC DNA]</scope>
    <source>
        <strain evidence="8 9">DSM 104638</strain>
    </source>
</reference>
<dbReference type="SMART" id="SM00220">
    <property type="entry name" value="S_TKc"/>
    <property type="match status" value="1"/>
</dbReference>
<evidence type="ECO:0000256" key="3">
    <source>
        <dbReference type="ARBA" id="ARBA00022679"/>
    </source>
</evidence>
<evidence type="ECO:0000313" key="9">
    <source>
        <dbReference type="Proteomes" id="UP000251047"/>
    </source>
</evidence>
<dbReference type="Gene3D" id="1.10.510.10">
    <property type="entry name" value="Transferase(Phosphotransferase) domain 1"/>
    <property type="match status" value="1"/>
</dbReference>